<gene>
    <name evidence="6" type="ORF">F3F73_09595</name>
</gene>
<dbReference type="PANTHER" id="PTHR43280">
    <property type="entry name" value="ARAC-FAMILY TRANSCRIPTIONAL REGULATOR"/>
    <property type="match status" value="1"/>
</dbReference>
<protein>
    <submittedName>
        <fullName evidence="6">Helix-turn-helix domain-containing protein</fullName>
    </submittedName>
</protein>
<evidence type="ECO:0000313" key="6">
    <source>
        <dbReference type="EMBL" id="KAA3765804.1"/>
    </source>
</evidence>
<dbReference type="SMART" id="SM00342">
    <property type="entry name" value="HTH_ARAC"/>
    <property type="match status" value="1"/>
</dbReference>
<evidence type="ECO:0000256" key="3">
    <source>
        <dbReference type="ARBA" id="ARBA00023163"/>
    </source>
</evidence>
<dbReference type="SUPFAM" id="SSF50998">
    <property type="entry name" value="Quinoprotein alcohol dehydrogenase-like"/>
    <property type="match status" value="1"/>
</dbReference>
<accession>A0A7J4XJC1</accession>
<evidence type="ECO:0000256" key="4">
    <source>
        <dbReference type="SAM" id="Phobius"/>
    </source>
</evidence>
<dbReference type="SUPFAM" id="SSF46689">
    <property type="entry name" value="Homeodomain-like"/>
    <property type="match status" value="1"/>
</dbReference>
<keyword evidence="2" id="KW-0238">DNA-binding</keyword>
<dbReference type="GO" id="GO:0043565">
    <property type="term" value="F:sequence-specific DNA binding"/>
    <property type="evidence" value="ECO:0007669"/>
    <property type="project" value="InterPro"/>
</dbReference>
<dbReference type="Gene3D" id="1.10.10.60">
    <property type="entry name" value="Homeodomain-like"/>
    <property type="match status" value="1"/>
</dbReference>
<dbReference type="PROSITE" id="PS01124">
    <property type="entry name" value="HTH_ARAC_FAMILY_2"/>
    <property type="match status" value="1"/>
</dbReference>
<dbReference type="Pfam" id="PF12833">
    <property type="entry name" value="HTH_18"/>
    <property type="match status" value="1"/>
</dbReference>
<sequence length="775" mass="89388">MSTASFLFILYNVCRMCRYFLLLFVFYLLSGFNVLAGNITHYQIYTTADGLSHRVVRDILQDRKGYLWMATWNGLCQYDGCEFSTYNKLDDGQLIGRLGSIAETENGGILCRTPQNKCYLFDPVTKRFSVPASQAFPKKQIKNPYVLKAVQNGITISDSRNTFFLSVPTKKDLSTTLHASCTDRNGNLWVNCNDVLYKISFPNEQYQYYTHIQDTDSPIYATEIRAFLHMEKEFWLAGKNGRIYMYDLHRNFIGYLSPRGDIQREPVSFGANIYSMELRHGNVWMASKGGGLFMLTPKEEGRYEIRRWTDFEGDSSIYSFAFDDRQNLWIGTYHNGLYKIAWQPNYDSLPQRVDTVAGIRHITMIDGHIAVASKKGLLIYDKDGRLEQRLCHYDCSYIYAAQDGTVYVSTMGFGLHKLVIRNGKWELESFKIPSVSSEIVLSVTEDTDGALYFIKDDSFFKYSAGQQVQIFGSNYFGRNMTFSEAAAFIRERTLWVGTVDGYLTMHLNDLSKNNPSFCWKEILVDTLHLHTDITEIEASEGQEIRISPIVLDYGYMGKIQYKYRLNPDSVWIPLAEREPIVLNGLKNGEYLLEVQYTDSKGIWSTEITTLSIDIDPPFKRKMLYAGFAVVLLVSLCLVIYYRKRRQQINFDISSGTVDGQTVGLKEEEDERFLRKAEDFVRQNIANDNLTVDFLGEYLGLSRSLLYRRMKESVNKTPAQFIKDIRIREAERLLKSQKYTIAEIADMTGFCDPKYFSRVFKKETGKVPTTYLKEQE</sequence>
<reference evidence="6 7" key="1">
    <citation type="journal article" date="2019" name="Nat. Med.">
        <title>A library of human gut bacterial isolates paired with longitudinal multiomics data enables mechanistic microbiome research.</title>
        <authorList>
            <person name="Poyet M."/>
            <person name="Groussin M."/>
            <person name="Gibbons S.M."/>
            <person name="Avila-Pacheco J."/>
            <person name="Jiang X."/>
            <person name="Kearney S.M."/>
            <person name="Perrotta A.R."/>
            <person name="Berdy B."/>
            <person name="Zhao S."/>
            <person name="Lieberman T.D."/>
            <person name="Swanson P.K."/>
            <person name="Smith M."/>
            <person name="Roesemann S."/>
            <person name="Alexander J.E."/>
            <person name="Rich S.A."/>
            <person name="Livny J."/>
            <person name="Vlamakis H."/>
            <person name="Clish C."/>
            <person name="Bullock K."/>
            <person name="Deik A."/>
            <person name="Scott J."/>
            <person name="Pierce K.A."/>
            <person name="Xavier R.J."/>
            <person name="Alm E.J."/>
        </authorList>
    </citation>
    <scope>NUCLEOTIDE SEQUENCE [LARGE SCALE GENOMIC DNA]</scope>
    <source>
        <strain evidence="6 7">BIOML-A10</strain>
    </source>
</reference>
<organism evidence="6 7">
    <name type="scientific">Bacteroides salyersiae</name>
    <dbReference type="NCBI Taxonomy" id="291644"/>
    <lineage>
        <taxon>Bacteria</taxon>
        <taxon>Pseudomonadati</taxon>
        <taxon>Bacteroidota</taxon>
        <taxon>Bacteroidia</taxon>
        <taxon>Bacteroidales</taxon>
        <taxon>Bacteroidaceae</taxon>
        <taxon>Bacteroides</taxon>
    </lineage>
</organism>
<comment type="caution">
    <text evidence="6">The sequence shown here is derived from an EMBL/GenBank/DDBJ whole genome shotgun (WGS) entry which is preliminary data.</text>
</comment>
<dbReference type="Proteomes" id="UP000422221">
    <property type="component" value="Unassembled WGS sequence"/>
</dbReference>
<keyword evidence="4" id="KW-0472">Membrane</keyword>
<feature type="domain" description="HTH araC/xylS-type" evidence="5">
    <location>
        <begin position="674"/>
        <end position="773"/>
    </location>
</feature>
<dbReference type="InterPro" id="IPR009057">
    <property type="entry name" value="Homeodomain-like_sf"/>
</dbReference>
<dbReference type="InterPro" id="IPR015943">
    <property type="entry name" value="WD40/YVTN_repeat-like_dom_sf"/>
</dbReference>
<name>A0A7J4XJC1_9BACE</name>
<evidence type="ECO:0000256" key="1">
    <source>
        <dbReference type="ARBA" id="ARBA00023015"/>
    </source>
</evidence>
<dbReference type="InterPro" id="IPR011047">
    <property type="entry name" value="Quinoprotein_ADH-like_sf"/>
</dbReference>
<keyword evidence="4" id="KW-0812">Transmembrane</keyword>
<feature type="transmembrane region" description="Helical" evidence="4">
    <location>
        <begin position="622"/>
        <end position="641"/>
    </location>
</feature>
<dbReference type="Gene3D" id="2.130.10.10">
    <property type="entry name" value="YVTN repeat-like/Quinoprotein amine dehydrogenase"/>
    <property type="match status" value="2"/>
</dbReference>
<dbReference type="Pfam" id="PF07494">
    <property type="entry name" value="Reg_prop"/>
    <property type="match status" value="2"/>
</dbReference>
<evidence type="ECO:0000259" key="5">
    <source>
        <dbReference type="PROSITE" id="PS01124"/>
    </source>
</evidence>
<keyword evidence="4" id="KW-1133">Transmembrane helix</keyword>
<keyword evidence="1" id="KW-0805">Transcription regulation</keyword>
<evidence type="ECO:0000313" key="7">
    <source>
        <dbReference type="Proteomes" id="UP000422221"/>
    </source>
</evidence>
<keyword evidence="3" id="KW-0804">Transcription</keyword>
<dbReference type="PANTHER" id="PTHR43280:SF2">
    <property type="entry name" value="HTH-TYPE TRANSCRIPTIONAL REGULATOR EXSA"/>
    <property type="match status" value="1"/>
</dbReference>
<dbReference type="InterPro" id="IPR013783">
    <property type="entry name" value="Ig-like_fold"/>
</dbReference>
<dbReference type="InterPro" id="IPR018060">
    <property type="entry name" value="HTH_AraC"/>
</dbReference>
<dbReference type="InterPro" id="IPR011110">
    <property type="entry name" value="Reg_prop"/>
</dbReference>
<dbReference type="Pfam" id="PF07495">
    <property type="entry name" value="Y_Y_Y"/>
    <property type="match status" value="1"/>
</dbReference>
<dbReference type="GO" id="GO:0003700">
    <property type="term" value="F:DNA-binding transcription factor activity"/>
    <property type="evidence" value="ECO:0007669"/>
    <property type="project" value="InterPro"/>
</dbReference>
<evidence type="ECO:0000256" key="2">
    <source>
        <dbReference type="ARBA" id="ARBA00023125"/>
    </source>
</evidence>
<dbReference type="InterPro" id="IPR011123">
    <property type="entry name" value="Y_Y_Y"/>
</dbReference>
<dbReference type="AlphaFoldDB" id="A0A7J4XJC1"/>
<dbReference type="EMBL" id="VWMK01000008">
    <property type="protein sequence ID" value="KAA3765804.1"/>
    <property type="molecule type" value="Genomic_DNA"/>
</dbReference>
<proteinExistence type="predicted"/>
<dbReference type="Gene3D" id="2.60.40.10">
    <property type="entry name" value="Immunoglobulins"/>
    <property type="match status" value="1"/>
</dbReference>